<dbReference type="STRING" id="369401.SAMN05428642_101111"/>
<name>A0A1K2IAL3_9FLAO</name>
<accession>A0A1K2IAL3</accession>
<proteinExistence type="predicted"/>
<dbReference type="EMBL" id="FPKV01000001">
    <property type="protein sequence ID" value="SFZ89278.1"/>
    <property type="molecule type" value="Genomic_DNA"/>
</dbReference>
<evidence type="ECO:0000313" key="1">
    <source>
        <dbReference type="EMBL" id="SFZ89278.1"/>
    </source>
</evidence>
<gene>
    <name evidence="1" type="ORF">SAMN05428642_101111</name>
</gene>
<keyword evidence="2" id="KW-1185">Reference proteome</keyword>
<organism evidence="1 2">
    <name type="scientific">Flaviramulus basaltis</name>
    <dbReference type="NCBI Taxonomy" id="369401"/>
    <lineage>
        <taxon>Bacteria</taxon>
        <taxon>Pseudomonadati</taxon>
        <taxon>Bacteroidota</taxon>
        <taxon>Flavobacteriia</taxon>
        <taxon>Flavobacteriales</taxon>
        <taxon>Flavobacteriaceae</taxon>
        <taxon>Flaviramulus</taxon>
    </lineage>
</organism>
<dbReference type="AlphaFoldDB" id="A0A1K2IAL3"/>
<evidence type="ECO:0000313" key="2">
    <source>
        <dbReference type="Proteomes" id="UP000182544"/>
    </source>
</evidence>
<dbReference type="Proteomes" id="UP000182544">
    <property type="component" value="Unassembled WGS sequence"/>
</dbReference>
<dbReference type="PROSITE" id="PS51257">
    <property type="entry name" value="PROKAR_LIPOPROTEIN"/>
    <property type="match status" value="1"/>
</dbReference>
<sequence>MDLITKLKLKFMKKIAYIFLILLSTVGFLQSCEDTYLPPPLEYVTFGDAVYSTGVDIGGSTTLEIPVYTGNITSADRSFNVIVDDSNAAPGSFSVPSSVTVPGGTNEGTLAVNLSDVDLGIGVNRLNITFENGAEFSNGPAATVEYIQNCNEIIATLDFAFDYYSSETGWYITDALDGVVASKSGYADGQGSASESITLCAGRDYTLYVTDVYGDGMNDGTNLGSYTLTIDGTVKATGGGNFGASEASAFDTN</sequence>
<reference evidence="1 2" key="1">
    <citation type="submission" date="2016-10" db="EMBL/GenBank/DDBJ databases">
        <authorList>
            <person name="de Groot N.N."/>
        </authorList>
    </citation>
    <scope>NUCLEOTIDE SEQUENCE [LARGE SCALE GENOMIC DNA]</scope>
    <source>
        <strain evidence="1 2">DSM 18180</strain>
    </source>
</reference>
<protein>
    <submittedName>
        <fullName evidence="1">Uncharacterized protein</fullName>
    </submittedName>
</protein>